<dbReference type="InterPro" id="IPR036291">
    <property type="entry name" value="NAD(P)-bd_dom_sf"/>
</dbReference>
<dbReference type="Pfam" id="PF00106">
    <property type="entry name" value="adh_short"/>
    <property type="match status" value="1"/>
</dbReference>
<gene>
    <name evidence="2" type="ORF">DFR68_102202</name>
</gene>
<organism evidence="2 3">
    <name type="scientific">Nocardia mexicana</name>
    <dbReference type="NCBI Taxonomy" id="279262"/>
    <lineage>
        <taxon>Bacteria</taxon>
        <taxon>Bacillati</taxon>
        <taxon>Actinomycetota</taxon>
        <taxon>Actinomycetes</taxon>
        <taxon>Mycobacteriales</taxon>
        <taxon>Nocardiaceae</taxon>
        <taxon>Nocardia</taxon>
    </lineage>
</organism>
<evidence type="ECO:0000313" key="3">
    <source>
        <dbReference type="Proteomes" id="UP000255355"/>
    </source>
</evidence>
<name>A0A370HAW6_9NOCA</name>
<dbReference type="InterPro" id="IPR002347">
    <property type="entry name" value="SDR_fam"/>
</dbReference>
<dbReference type="AlphaFoldDB" id="A0A370HAW6"/>
<dbReference type="Gene3D" id="3.40.50.720">
    <property type="entry name" value="NAD(P)-binding Rossmann-like Domain"/>
    <property type="match status" value="1"/>
</dbReference>
<evidence type="ECO:0000313" key="2">
    <source>
        <dbReference type="EMBL" id="RDI54079.1"/>
    </source>
</evidence>
<dbReference type="RefSeq" id="WP_068015784.1">
    <property type="nucleotide sequence ID" value="NZ_QQAZ01000002.1"/>
</dbReference>
<proteinExistence type="predicted"/>
<sequence length="280" mass="30505">MKTVVISGGTDGMGKALALTYLRRGDRVVAIGSSPEKGRALVDAAREFGADPRLEFLRADLSLVAENRRVLDRIAATYPVVDILVLAARYYRSRRFVTAEGFEANFALFYLSRYLLGHGLADRLERADAPVLLDLAGPGGDLSRIRWDDLQFAREYRPDDVMHQCGKLSDLLGVSFTRRHPDSRIAYVLLHPGLTASGFTGDYDAADAEVVAGMRERAQPMDAALPRLLRHLDHPPAAPLSAFMQDNAVDVHGAPFDPGAADRLAAITAELLRGDAVHSA</sequence>
<dbReference type="SUPFAM" id="SSF51735">
    <property type="entry name" value="NAD(P)-binding Rossmann-fold domains"/>
    <property type="match status" value="1"/>
</dbReference>
<protein>
    <submittedName>
        <fullName evidence="2">Short subunit dehydrogenase</fullName>
    </submittedName>
</protein>
<dbReference type="PANTHER" id="PTHR47534:SF3">
    <property type="entry name" value="ALCOHOL DEHYDROGENASE-LIKE C-TERMINAL DOMAIN-CONTAINING PROTEIN"/>
    <property type="match status" value="1"/>
</dbReference>
<keyword evidence="3" id="KW-1185">Reference proteome</keyword>
<comment type="caution">
    <text evidence="2">The sequence shown here is derived from an EMBL/GenBank/DDBJ whole genome shotgun (WGS) entry which is preliminary data.</text>
</comment>
<dbReference type="PANTHER" id="PTHR47534">
    <property type="entry name" value="YALI0E05731P"/>
    <property type="match status" value="1"/>
</dbReference>
<dbReference type="GO" id="GO:0016491">
    <property type="term" value="F:oxidoreductase activity"/>
    <property type="evidence" value="ECO:0007669"/>
    <property type="project" value="UniProtKB-KW"/>
</dbReference>
<keyword evidence="1" id="KW-0560">Oxidoreductase</keyword>
<dbReference type="Proteomes" id="UP000255355">
    <property type="component" value="Unassembled WGS sequence"/>
</dbReference>
<accession>A0A370HAW6</accession>
<dbReference type="EMBL" id="QQAZ01000002">
    <property type="protein sequence ID" value="RDI54079.1"/>
    <property type="molecule type" value="Genomic_DNA"/>
</dbReference>
<evidence type="ECO:0000256" key="1">
    <source>
        <dbReference type="ARBA" id="ARBA00023002"/>
    </source>
</evidence>
<dbReference type="STRING" id="1210089.GCA_001613165_01593"/>
<dbReference type="InterPro" id="IPR052228">
    <property type="entry name" value="Sec_Metab_Biosynth_Oxidored"/>
</dbReference>
<reference evidence="2 3" key="1">
    <citation type="submission" date="2018-07" db="EMBL/GenBank/DDBJ databases">
        <title>Genomic Encyclopedia of Type Strains, Phase IV (KMG-IV): sequencing the most valuable type-strain genomes for metagenomic binning, comparative biology and taxonomic classification.</title>
        <authorList>
            <person name="Goeker M."/>
        </authorList>
    </citation>
    <scope>NUCLEOTIDE SEQUENCE [LARGE SCALE GENOMIC DNA]</scope>
    <source>
        <strain evidence="2 3">DSM 44952</strain>
    </source>
</reference>
<dbReference type="OrthoDB" id="2860165at2"/>